<reference evidence="6" key="1">
    <citation type="submission" date="2019-11" db="EMBL/GenBank/DDBJ databases">
        <authorList>
            <person name="Feng L."/>
        </authorList>
    </citation>
    <scope>NUCLEOTIDE SEQUENCE</scope>
    <source>
        <strain evidence="6">KOxytocaLFYP65</strain>
    </source>
</reference>
<accession>A0A6N2YD74</accession>
<evidence type="ECO:0000256" key="4">
    <source>
        <dbReference type="ARBA" id="ARBA00023163"/>
    </source>
</evidence>
<dbReference type="GO" id="GO:0043565">
    <property type="term" value="F:sequence-specific DNA binding"/>
    <property type="evidence" value="ECO:0007669"/>
    <property type="project" value="TreeGrafter"/>
</dbReference>
<proteinExistence type="inferred from homology"/>
<dbReference type="InterPro" id="IPR036390">
    <property type="entry name" value="WH_DNA-bd_sf"/>
</dbReference>
<dbReference type="Gene3D" id="3.40.190.290">
    <property type="match status" value="1"/>
</dbReference>
<dbReference type="PANTHER" id="PTHR30537:SF5">
    <property type="entry name" value="HTH-TYPE TRANSCRIPTIONAL ACTIVATOR TTDR-RELATED"/>
    <property type="match status" value="1"/>
</dbReference>
<dbReference type="InterPro" id="IPR058163">
    <property type="entry name" value="LysR-type_TF_proteobact-type"/>
</dbReference>
<gene>
    <name evidence="6" type="primary">dmlR_18</name>
    <name evidence="6" type="ORF">KOLFYP65_03009</name>
</gene>
<dbReference type="PROSITE" id="PS50931">
    <property type="entry name" value="HTH_LYSR"/>
    <property type="match status" value="1"/>
</dbReference>
<dbReference type="InterPro" id="IPR005119">
    <property type="entry name" value="LysR_subst-bd"/>
</dbReference>
<evidence type="ECO:0000256" key="3">
    <source>
        <dbReference type="ARBA" id="ARBA00023125"/>
    </source>
</evidence>
<name>A0A6N2YD74_KLEOX</name>
<dbReference type="RefSeq" id="WP_156529671.1">
    <property type="nucleotide sequence ID" value="NZ_CACRTM010000013.1"/>
</dbReference>
<protein>
    <submittedName>
        <fullName evidence="6">HTH-type transcriptional regulator DmlR</fullName>
    </submittedName>
</protein>
<dbReference type="Gene3D" id="1.10.10.10">
    <property type="entry name" value="Winged helix-like DNA-binding domain superfamily/Winged helix DNA-binding domain"/>
    <property type="match status" value="1"/>
</dbReference>
<dbReference type="SUPFAM" id="SSF46785">
    <property type="entry name" value="Winged helix' DNA-binding domain"/>
    <property type="match status" value="1"/>
</dbReference>
<dbReference type="InterPro" id="IPR000847">
    <property type="entry name" value="LysR_HTH_N"/>
</dbReference>
<evidence type="ECO:0000259" key="5">
    <source>
        <dbReference type="PROSITE" id="PS50931"/>
    </source>
</evidence>
<evidence type="ECO:0000256" key="2">
    <source>
        <dbReference type="ARBA" id="ARBA00023015"/>
    </source>
</evidence>
<keyword evidence="2" id="KW-0805">Transcription regulation</keyword>
<dbReference type="EMBL" id="CACRTM010000013">
    <property type="protein sequence ID" value="VYT63598.1"/>
    <property type="molecule type" value="Genomic_DNA"/>
</dbReference>
<dbReference type="Pfam" id="PF00126">
    <property type="entry name" value="HTH_1"/>
    <property type="match status" value="1"/>
</dbReference>
<dbReference type="SUPFAM" id="SSF53850">
    <property type="entry name" value="Periplasmic binding protein-like II"/>
    <property type="match status" value="1"/>
</dbReference>
<dbReference type="InterPro" id="IPR036388">
    <property type="entry name" value="WH-like_DNA-bd_sf"/>
</dbReference>
<comment type="similarity">
    <text evidence="1">Belongs to the LysR transcriptional regulatory family.</text>
</comment>
<dbReference type="PANTHER" id="PTHR30537">
    <property type="entry name" value="HTH-TYPE TRANSCRIPTIONAL REGULATOR"/>
    <property type="match status" value="1"/>
</dbReference>
<organism evidence="6">
    <name type="scientific">Klebsiella oxytoca</name>
    <dbReference type="NCBI Taxonomy" id="571"/>
    <lineage>
        <taxon>Bacteria</taxon>
        <taxon>Pseudomonadati</taxon>
        <taxon>Pseudomonadota</taxon>
        <taxon>Gammaproteobacteria</taxon>
        <taxon>Enterobacterales</taxon>
        <taxon>Enterobacteriaceae</taxon>
        <taxon>Klebsiella/Raoultella group</taxon>
        <taxon>Klebsiella</taxon>
    </lineage>
</organism>
<keyword evidence="3" id="KW-0238">DNA-binding</keyword>
<dbReference type="GO" id="GO:0006351">
    <property type="term" value="P:DNA-templated transcription"/>
    <property type="evidence" value="ECO:0007669"/>
    <property type="project" value="TreeGrafter"/>
</dbReference>
<evidence type="ECO:0000256" key="1">
    <source>
        <dbReference type="ARBA" id="ARBA00009437"/>
    </source>
</evidence>
<dbReference type="Pfam" id="PF03466">
    <property type="entry name" value="LysR_substrate"/>
    <property type="match status" value="1"/>
</dbReference>
<dbReference type="GO" id="GO:0003700">
    <property type="term" value="F:DNA-binding transcription factor activity"/>
    <property type="evidence" value="ECO:0007669"/>
    <property type="project" value="InterPro"/>
</dbReference>
<dbReference type="FunFam" id="1.10.10.10:FF:000001">
    <property type="entry name" value="LysR family transcriptional regulator"/>
    <property type="match status" value="1"/>
</dbReference>
<dbReference type="AlphaFoldDB" id="A0A6N2YD74"/>
<sequence length="317" mass="35108">MNLNLLPDLALFVQIVDQGSFSAVARQTGATPSAISLSVSRLEQEMGCKLLHRTTRKLRLSDAGKTVYEHALEMLDSARLAMDSAGSAQAVPQGKLTLSVPKAVGRFVIHPLMLEFFSRYPKIDVCLRLEDRVLDFIDDGIDLALRITHTPSPGLHGKPLLSVSHIVCATPGYLAQYGRPRTPQDLREHSCISLGETPADSRWKFRRDGKTETIQTHGRYAANHTAVRLDAVKQNLGIGSLPLFTAREALANGEIVQVLPEWEFISRYSGQLWLLWSGNKHMPARMRAMIDYLSEKMKPTAGSTAIAQRSKITDKPL</sequence>
<dbReference type="CDD" id="cd08422">
    <property type="entry name" value="PBP2_CrgA_like"/>
    <property type="match status" value="1"/>
</dbReference>
<keyword evidence="4" id="KW-0804">Transcription</keyword>
<evidence type="ECO:0000313" key="6">
    <source>
        <dbReference type="EMBL" id="VYT63598.1"/>
    </source>
</evidence>
<feature type="domain" description="HTH lysR-type" evidence="5">
    <location>
        <begin position="1"/>
        <end position="61"/>
    </location>
</feature>